<keyword evidence="3" id="KW-1185">Reference proteome</keyword>
<evidence type="ECO:0000256" key="1">
    <source>
        <dbReference type="SAM" id="MobiDB-lite"/>
    </source>
</evidence>
<feature type="region of interest" description="Disordered" evidence="1">
    <location>
        <begin position="135"/>
        <end position="159"/>
    </location>
</feature>
<dbReference type="EMBL" id="CP046172">
    <property type="protein sequence ID" value="QIS08574.1"/>
    <property type="molecule type" value="Genomic_DNA"/>
</dbReference>
<organism evidence="2 3">
    <name type="scientific">Nocardia arthritidis</name>
    <dbReference type="NCBI Taxonomy" id="228602"/>
    <lineage>
        <taxon>Bacteria</taxon>
        <taxon>Bacillati</taxon>
        <taxon>Actinomycetota</taxon>
        <taxon>Actinomycetes</taxon>
        <taxon>Mycobacteriales</taxon>
        <taxon>Nocardiaceae</taxon>
        <taxon>Nocardia</taxon>
    </lineage>
</organism>
<evidence type="ECO:0000313" key="2">
    <source>
        <dbReference type="EMBL" id="QIS08574.1"/>
    </source>
</evidence>
<dbReference type="KEGG" id="nah:F5544_03275"/>
<sequence length="274" mass="29290">MRKLIIGLLCLAGLAVVIDFGAAAFSEYTVSRALRHGADLTADPEVTIHGFPFVLKALDGTLNGVDIKAFSKRPDIPGEISVEATLTGVHLPAAGLVDGNLRNVQVDRVEGRMVLRPEALGRFFNIPDLEVHLDPDDKSDKSLRSGGADGSNASKNTSDTQSLVLTGTLPVLPGARYGGQKVSVKANLILDSEHNQMRFIATGLYRGSGVDAMPTAVIPDADQPAVLEQFTRTIDTKELPFGVRPAKAFPRGGWIVVEGSGQNMTIDLDRLQRP</sequence>
<reference evidence="2 3" key="1">
    <citation type="journal article" date="2019" name="ACS Chem. Biol.">
        <title>Identification and Mobilization of a Cryptic Antibiotic Biosynthesis Gene Locus from a Human-Pathogenic Nocardia Isolate.</title>
        <authorList>
            <person name="Herisse M."/>
            <person name="Ishida K."/>
            <person name="Porter J.L."/>
            <person name="Howden B."/>
            <person name="Hertweck C."/>
            <person name="Stinear T.P."/>
            <person name="Pidot S.J."/>
        </authorList>
    </citation>
    <scope>NUCLEOTIDE SEQUENCE [LARGE SCALE GENOMIC DNA]</scope>
    <source>
        <strain evidence="2 3">AUSMDU00012717</strain>
    </source>
</reference>
<accession>A0A6G9Y609</accession>
<name>A0A6G9Y609_9NOCA</name>
<evidence type="ECO:0000313" key="3">
    <source>
        <dbReference type="Proteomes" id="UP000503540"/>
    </source>
</evidence>
<dbReference type="Pfam" id="PF11209">
    <property type="entry name" value="LmeA"/>
    <property type="match status" value="1"/>
</dbReference>
<dbReference type="Proteomes" id="UP000503540">
    <property type="component" value="Chromosome"/>
</dbReference>
<protein>
    <submittedName>
        <fullName evidence="2">DUF2993 domain-containing protein</fullName>
    </submittedName>
</protein>
<dbReference type="InterPro" id="IPR021373">
    <property type="entry name" value="DUF2993"/>
</dbReference>
<dbReference type="RefSeq" id="WP_167471800.1">
    <property type="nucleotide sequence ID" value="NZ_CP046172.1"/>
</dbReference>
<proteinExistence type="predicted"/>
<gene>
    <name evidence="2" type="ORF">F5544_03275</name>
</gene>
<dbReference type="AlphaFoldDB" id="A0A6G9Y609"/>